<protein>
    <submittedName>
        <fullName evidence="4">CocE/NonD family hydrolase</fullName>
        <ecNumber evidence="4">3.-.-.-</ecNumber>
    </submittedName>
</protein>
<evidence type="ECO:0000313" key="4">
    <source>
        <dbReference type="EMBL" id="QKG25322.1"/>
    </source>
</evidence>
<dbReference type="InterPro" id="IPR013736">
    <property type="entry name" value="Xaa-Pro_dipept_C"/>
</dbReference>
<evidence type="ECO:0000256" key="1">
    <source>
        <dbReference type="ARBA" id="ARBA00022801"/>
    </source>
</evidence>
<feature type="domain" description="Xaa-Pro dipeptidyl-peptidase C-terminal" evidence="3">
    <location>
        <begin position="346"/>
        <end position="634"/>
    </location>
</feature>
<dbReference type="Gene3D" id="1.10.3020.10">
    <property type="entry name" value="alpha-amino acid ester hydrolase ( Helical cap domain)"/>
    <property type="match status" value="1"/>
</dbReference>
<proteinExistence type="predicted"/>
<dbReference type="InterPro" id="IPR008979">
    <property type="entry name" value="Galactose-bd-like_sf"/>
</dbReference>
<accession>A0A7D3ZS78</accession>
<dbReference type="Pfam" id="PF02129">
    <property type="entry name" value="Peptidase_S15"/>
    <property type="match status" value="1"/>
</dbReference>
<keyword evidence="1 4" id="KW-0378">Hydrolase</keyword>
<dbReference type="Pfam" id="PF08530">
    <property type="entry name" value="PepX_C"/>
    <property type="match status" value="1"/>
</dbReference>
<sequence length="665" mass="72435">MTVMESGAVAEEAEEIALPDGASVWRRVVRTAMRDGAVLVADLYSPGRELEPRPVLLERTPYGRRARRESDGLDRHGEPVFPDRSAALFVARGYNVVRQDCRGRGDSDGRFVKYLGEAEDGYDTVEWIGAQPWCDGRVASTGVSYSAHVQTALAALSPGSLAAMFVDSGGFASAYEAGIRMGGAFELKQATWAYRHALNSPAAHRDPVVRASLQSQDLPAWFRAMPWRRGASPLRAVPEYEEYLLEQWEHGAFGEFWQRLGLFGRGSYDRFPDVPSLHMVSWYDPYVLTAVENFRALTETKSSPAYLVVGPWTHGARSVRYSGDVDFGPRAVLDGNLAPDYWEFRARWFARHLGGDAPSGDGAAAEAEAEDFPRVQYFLMGGGTGRRTAEGRLDHGGEWRTAATWPPQEATAVRLYLRQDGSLTEALPRDGADDRLEYDFDPANPVPTIGGQITSGEPVMHGGAFDQCPTDATFGTEPPYLPIASRPDVLVFQTEPLEEDVAIAGPVTVRLSVASSAPDTDFTVRLIDVHPPNEDYPNGYAMNLTDGILRCRYRNSFADPEPMRPGTVYEITVTAPDTANRFAAGHRIRLDVSSSNFPRFDVNPNTGGSEAAARRRVVAVNEVHLSPEHPSWLSVHVLDAASGDGAGDGAGDEASDGSGRGPGRG</sequence>
<gene>
    <name evidence="4" type="ORF">ACTIVE_6973</name>
</gene>
<dbReference type="SMART" id="SM00939">
    <property type="entry name" value="PepX_C"/>
    <property type="match status" value="1"/>
</dbReference>
<dbReference type="SUPFAM" id="SSF49785">
    <property type="entry name" value="Galactose-binding domain-like"/>
    <property type="match status" value="1"/>
</dbReference>
<dbReference type="SUPFAM" id="SSF53474">
    <property type="entry name" value="alpha/beta-Hydrolases"/>
    <property type="match status" value="1"/>
</dbReference>
<dbReference type="InterPro" id="IPR029058">
    <property type="entry name" value="AB_hydrolase_fold"/>
</dbReference>
<dbReference type="RefSeq" id="WP_216858067.1">
    <property type="nucleotide sequence ID" value="NZ_CP053892.1"/>
</dbReference>
<feature type="region of interest" description="Disordered" evidence="2">
    <location>
        <begin position="641"/>
        <end position="665"/>
    </location>
</feature>
<dbReference type="InterPro" id="IPR000383">
    <property type="entry name" value="Xaa-Pro-like_dom"/>
</dbReference>
<dbReference type="NCBIfam" id="TIGR00976">
    <property type="entry name" value="CocE_NonD"/>
    <property type="match status" value="1"/>
</dbReference>
<name>A0A7D3ZS78_ACTVE</name>
<evidence type="ECO:0000256" key="2">
    <source>
        <dbReference type="SAM" id="MobiDB-lite"/>
    </source>
</evidence>
<dbReference type="Proteomes" id="UP000501240">
    <property type="component" value="Chromosome"/>
</dbReference>
<dbReference type="Gene3D" id="3.40.50.1820">
    <property type="entry name" value="alpha/beta hydrolase"/>
    <property type="match status" value="1"/>
</dbReference>
<dbReference type="PANTHER" id="PTHR43056:SF10">
    <property type="entry name" value="COCE_NOND FAMILY, PUTATIVE (AFU_ORTHOLOGUE AFUA_7G00600)-RELATED"/>
    <property type="match status" value="1"/>
</dbReference>
<dbReference type="InterPro" id="IPR050585">
    <property type="entry name" value="Xaa-Pro_dipeptidyl-ppase/CocE"/>
</dbReference>
<dbReference type="GO" id="GO:0008239">
    <property type="term" value="F:dipeptidyl-peptidase activity"/>
    <property type="evidence" value="ECO:0007669"/>
    <property type="project" value="InterPro"/>
</dbReference>
<dbReference type="AlphaFoldDB" id="A0A7D3ZS78"/>
<evidence type="ECO:0000313" key="5">
    <source>
        <dbReference type="Proteomes" id="UP000501240"/>
    </source>
</evidence>
<dbReference type="InterPro" id="IPR005674">
    <property type="entry name" value="CocE/Ser_esterase"/>
</dbReference>
<dbReference type="EMBL" id="CP053892">
    <property type="protein sequence ID" value="QKG25322.1"/>
    <property type="molecule type" value="Genomic_DNA"/>
</dbReference>
<dbReference type="Gene3D" id="2.60.120.260">
    <property type="entry name" value="Galactose-binding domain-like"/>
    <property type="match status" value="1"/>
</dbReference>
<dbReference type="PANTHER" id="PTHR43056">
    <property type="entry name" value="PEPTIDASE S9 PROLYL OLIGOPEPTIDASE"/>
    <property type="match status" value="1"/>
</dbReference>
<dbReference type="EC" id="3.-.-.-" evidence="4"/>
<organism evidence="4 5">
    <name type="scientific">Actinomadura verrucosospora</name>
    <dbReference type="NCBI Taxonomy" id="46165"/>
    <lineage>
        <taxon>Bacteria</taxon>
        <taxon>Bacillati</taxon>
        <taxon>Actinomycetota</taxon>
        <taxon>Actinomycetes</taxon>
        <taxon>Streptosporangiales</taxon>
        <taxon>Thermomonosporaceae</taxon>
        <taxon>Actinomadura</taxon>
    </lineage>
</organism>
<reference evidence="4 5" key="1">
    <citation type="submission" date="2020-05" db="EMBL/GenBank/DDBJ databases">
        <title>Actinomadura verrucosospora NRRL-B18236 (PFL_A860) Genome sequencing and assembly.</title>
        <authorList>
            <person name="Samborskyy M."/>
        </authorList>
    </citation>
    <scope>NUCLEOTIDE SEQUENCE [LARGE SCALE GENOMIC DNA]</scope>
    <source>
        <strain evidence="4 5">NRRL:B18236</strain>
    </source>
</reference>
<keyword evidence="5" id="KW-1185">Reference proteome</keyword>
<evidence type="ECO:0000259" key="3">
    <source>
        <dbReference type="SMART" id="SM00939"/>
    </source>
</evidence>